<dbReference type="PANTHER" id="PTHR48207">
    <property type="entry name" value="SUCCINATE--HYDROXYMETHYLGLUTARATE COA-TRANSFERASE"/>
    <property type="match status" value="1"/>
</dbReference>
<protein>
    <submittedName>
        <fullName evidence="4">Enoyl-CoA hydratase</fullName>
    </submittedName>
</protein>
<dbReference type="InterPro" id="IPR023606">
    <property type="entry name" value="CoA-Trfase_III_dom_1_sf"/>
</dbReference>
<feature type="region of interest" description="Disordered" evidence="3">
    <location>
        <begin position="41"/>
        <end position="64"/>
    </location>
</feature>
<dbReference type="Gene3D" id="3.90.226.10">
    <property type="entry name" value="2-enoyl-CoA Hydratase, Chain A, domain 1"/>
    <property type="match status" value="1"/>
</dbReference>
<name>A0ABU6F4E8_9ACTN</name>
<evidence type="ECO:0000313" key="4">
    <source>
        <dbReference type="EMBL" id="MEB8338872.1"/>
    </source>
</evidence>
<dbReference type="Pfam" id="PF00378">
    <property type="entry name" value="ECH_1"/>
    <property type="match status" value="1"/>
</dbReference>
<dbReference type="PROSITE" id="PS00166">
    <property type="entry name" value="ENOYL_COA_HYDRATASE"/>
    <property type="match status" value="1"/>
</dbReference>
<keyword evidence="5" id="KW-1185">Reference proteome</keyword>
<dbReference type="Proteomes" id="UP001354931">
    <property type="component" value="Unassembled WGS sequence"/>
</dbReference>
<dbReference type="InterPro" id="IPR029045">
    <property type="entry name" value="ClpP/crotonase-like_dom_sf"/>
</dbReference>
<dbReference type="Pfam" id="PF02515">
    <property type="entry name" value="CoA_transf_3"/>
    <property type="match status" value="1"/>
</dbReference>
<dbReference type="SUPFAM" id="SSF89796">
    <property type="entry name" value="CoA-transferase family III (CaiB/BaiF)"/>
    <property type="match status" value="1"/>
</dbReference>
<proteinExistence type="inferred from homology"/>
<evidence type="ECO:0000256" key="3">
    <source>
        <dbReference type="SAM" id="MobiDB-lite"/>
    </source>
</evidence>
<sequence>MTVTAGALDGVRVLDLTQVMAGPYCTMLLADLGADVIKIESPEGGDQTRTSMGTPRPGSDTPAFHALNRNKRSVTLNLRTDADRAEFFRLVADADVVVENFRPGVTDRLGVGYEAVREVRPDIIYASISGFGQYGPYADRPGYDLIAQGMAGAVSVTGDPDGPPVKCGLPVGDLGAGMLCALSIAAAHVHRLRTGEGQYLETSLYEAVLAMSVWESVEYFAGGEPPQRLGSAHRMSAPYQVVRTKDDHATIAANNQRLWLRLCEALDLQHLADDERFATNTDRMGHRAELIALLEGRLAATSTEECVAQLLDAGVPAGPILDYGQILEHDPHARARGMVEEYDHPVDGRSRVVGFPVKLARTPATLRRHPPVLGEHNGELLGKGPELTADDDAGEGSVTWTRHAVPGTDTYAAHLTLANPDRRNAMTLRMYDQLERACQEIDADPDIRLAVLRGAGGRAFAAGTDIREFRDFASGEDGVAYERRVGLAVDRLAGLRMPVVAAVEGPAVGAGSALASCCDVVLCTPDAVFGAPIGRTLGNCLSPAMMSRLYAGLGRARVLRALLAGRLITATEAYESGFVADIVDPADLDTRLAELTADIARCAPLTLAALKEADRRVLAASAPGHAEDLYARVYGSRDFGEGVAAFLEKRKPRWEGR</sequence>
<dbReference type="RefSeq" id="WP_326016756.1">
    <property type="nucleotide sequence ID" value="NZ_JAOZYC010000104.1"/>
</dbReference>
<dbReference type="Gene3D" id="3.40.50.10540">
    <property type="entry name" value="Crotonobetainyl-coa:carnitine coa-transferase, domain 1"/>
    <property type="match status" value="1"/>
</dbReference>
<evidence type="ECO:0000313" key="5">
    <source>
        <dbReference type="Proteomes" id="UP001354931"/>
    </source>
</evidence>
<reference evidence="4 5" key="1">
    <citation type="submission" date="2022-10" db="EMBL/GenBank/DDBJ databases">
        <authorList>
            <person name="Xie J."/>
            <person name="Shen N."/>
        </authorList>
    </citation>
    <scope>NUCLEOTIDE SEQUENCE [LARGE SCALE GENOMIC DNA]</scope>
    <source>
        <strain evidence="4 5">YIM65594</strain>
    </source>
</reference>
<dbReference type="InterPro" id="IPR001753">
    <property type="entry name" value="Enoyl-CoA_hydra/iso"/>
</dbReference>
<dbReference type="PANTHER" id="PTHR48207:SF4">
    <property type="entry name" value="BLL6097 PROTEIN"/>
    <property type="match status" value="1"/>
</dbReference>
<evidence type="ECO:0000256" key="2">
    <source>
        <dbReference type="RuleBase" id="RU003707"/>
    </source>
</evidence>
<dbReference type="InterPro" id="IPR050483">
    <property type="entry name" value="CoA-transferase_III_domain"/>
</dbReference>
<dbReference type="SUPFAM" id="SSF52096">
    <property type="entry name" value="ClpP/crotonase"/>
    <property type="match status" value="1"/>
</dbReference>
<dbReference type="CDD" id="cd06558">
    <property type="entry name" value="crotonase-like"/>
    <property type="match status" value="1"/>
</dbReference>
<comment type="caution">
    <text evidence="4">The sequence shown here is derived from an EMBL/GenBank/DDBJ whole genome shotgun (WGS) entry which is preliminary data.</text>
</comment>
<dbReference type="EMBL" id="JAOZYC010000104">
    <property type="protein sequence ID" value="MEB8338872.1"/>
    <property type="molecule type" value="Genomic_DNA"/>
</dbReference>
<accession>A0ABU6F4E8</accession>
<comment type="similarity">
    <text evidence="2">Belongs to the enoyl-CoA hydratase/isomerase family.</text>
</comment>
<dbReference type="InterPro" id="IPR044855">
    <property type="entry name" value="CoA-Trfase_III_dom3_sf"/>
</dbReference>
<dbReference type="Gene3D" id="3.30.1540.10">
    <property type="entry name" value="formyl-coa transferase, domain 3"/>
    <property type="match status" value="1"/>
</dbReference>
<dbReference type="NCBIfam" id="NF004796">
    <property type="entry name" value="PRK06144.1"/>
    <property type="match status" value="1"/>
</dbReference>
<gene>
    <name evidence="4" type="ORF">OKJ99_15350</name>
</gene>
<keyword evidence="1" id="KW-0808">Transferase</keyword>
<evidence type="ECO:0000256" key="1">
    <source>
        <dbReference type="ARBA" id="ARBA00022679"/>
    </source>
</evidence>
<dbReference type="InterPro" id="IPR003673">
    <property type="entry name" value="CoA-Trfase_fam_III"/>
</dbReference>
<dbReference type="InterPro" id="IPR018376">
    <property type="entry name" value="Enoyl-CoA_hyd/isom_CS"/>
</dbReference>
<organism evidence="4 5">
    <name type="scientific">Streptomyces endophyticus</name>
    <dbReference type="NCBI Taxonomy" id="714166"/>
    <lineage>
        <taxon>Bacteria</taxon>
        <taxon>Bacillati</taxon>
        <taxon>Actinomycetota</taxon>
        <taxon>Actinomycetes</taxon>
        <taxon>Kitasatosporales</taxon>
        <taxon>Streptomycetaceae</taxon>
        <taxon>Streptomyces</taxon>
    </lineage>
</organism>